<evidence type="ECO:0000313" key="1">
    <source>
        <dbReference type="EMBL" id="VDN92295.1"/>
    </source>
</evidence>
<dbReference type="AlphaFoldDB" id="A0A0N4TR86"/>
<gene>
    <name evidence="1" type="ORF">BPAG_LOCUS11109</name>
</gene>
<organism evidence="3">
    <name type="scientific">Brugia pahangi</name>
    <name type="common">Filarial nematode worm</name>
    <dbReference type="NCBI Taxonomy" id="6280"/>
    <lineage>
        <taxon>Eukaryota</taxon>
        <taxon>Metazoa</taxon>
        <taxon>Ecdysozoa</taxon>
        <taxon>Nematoda</taxon>
        <taxon>Chromadorea</taxon>
        <taxon>Rhabditida</taxon>
        <taxon>Spirurina</taxon>
        <taxon>Spiruromorpha</taxon>
        <taxon>Filarioidea</taxon>
        <taxon>Onchocercidae</taxon>
        <taxon>Brugia</taxon>
    </lineage>
</organism>
<evidence type="ECO:0000313" key="3">
    <source>
        <dbReference type="WBParaSite" id="BPAG_0001114701-mRNA-1"/>
    </source>
</evidence>
<accession>A0A0N4TR86</accession>
<reference evidence="3" key="1">
    <citation type="submission" date="2017-02" db="UniProtKB">
        <authorList>
            <consortium name="WormBaseParasite"/>
        </authorList>
    </citation>
    <scope>IDENTIFICATION</scope>
</reference>
<evidence type="ECO:0000313" key="2">
    <source>
        <dbReference type="Proteomes" id="UP000278627"/>
    </source>
</evidence>
<dbReference type="WBParaSite" id="BPAG_0001114701-mRNA-1">
    <property type="protein sequence ID" value="BPAG_0001114701-mRNA-1"/>
    <property type="gene ID" value="BPAG_0001114701"/>
</dbReference>
<dbReference type="STRING" id="6280.A0A0N4TR86"/>
<sequence>MVKIGIPKEILQPEKLKAGRDIMSMTQEKNVTEQHKKSSSLSQMITVKNICGLSTERHKQEIYKAKMCMTKTEDQCCISNQLVKQRTNDRFGANFETNRRVPGVYVSGSFREKGEKDGINFDIVMQLEIEEGKVRLIKTTEEKNWNCFSKRNRSCGKSNRLSMEGNSKKRVNEALDVVAETTPELCVLAPTEKLIDVSQRSNLQYEFEV</sequence>
<reference evidence="1 2" key="2">
    <citation type="submission" date="2018-11" db="EMBL/GenBank/DDBJ databases">
        <authorList>
            <consortium name="Pathogen Informatics"/>
        </authorList>
    </citation>
    <scope>NUCLEOTIDE SEQUENCE [LARGE SCALE GENOMIC DNA]</scope>
</reference>
<name>A0A0N4TR86_BRUPA</name>
<proteinExistence type="predicted"/>
<dbReference type="EMBL" id="UZAD01013213">
    <property type="protein sequence ID" value="VDN92295.1"/>
    <property type="molecule type" value="Genomic_DNA"/>
</dbReference>
<keyword evidence="2" id="KW-1185">Reference proteome</keyword>
<dbReference type="Proteomes" id="UP000278627">
    <property type="component" value="Unassembled WGS sequence"/>
</dbReference>
<protein>
    <submittedName>
        <fullName evidence="3">Nucleotidyltransferase, ribonuclease H</fullName>
    </submittedName>
</protein>